<feature type="transmembrane region" description="Helical" evidence="1">
    <location>
        <begin position="7"/>
        <end position="27"/>
    </location>
</feature>
<dbReference type="EMBL" id="QFWX01000001">
    <property type="protein sequence ID" value="PXX93749.1"/>
    <property type="molecule type" value="Genomic_DNA"/>
</dbReference>
<gene>
    <name evidence="2" type="ORF">DIT71_02840</name>
</gene>
<proteinExistence type="predicted"/>
<reference evidence="3" key="1">
    <citation type="submission" date="2018-05" db="EMBL/GenBank/DDBJ databases">
        <authorList>
            <person name="Lu D."/>
        </authorList>
    </citation>
    <scope>NUCLEOTIDE SEQUENCE [LARGE SCALE GENOMIC DNA]</scope>
    <source>
        <strain evidence="3">F01</strain>
    </source>
</reference>
<dbReference type="Proteomes" id="UP000253987">
    <property type="component" value="Unassembled WGS sequence"/>
</dbReference>
<name>A0A2V3ZQY1_9GAMM</name>
<dbReference type="OrthoDB" id="6371106at2"/>
<keyword evidence="1" id="KW-0472">Membrane</keyword>
<dbReference type="RefSeq" id="WP_114611673.1">
    <property type="nucleotide sequence ID" value="NZ_QFWX01000001.1"/>
</dbReference>
<evidence type="ECO:0000256" key="1">
    <source>
        <dbReference type="SAM" id="Phobius"/>
    </source>
</evidence>
<feature type="transmembrane region" description="Helical" evidence="1">
    <location>
        <begin position="39"/>
        <end position="58"/>
    </location>
</feature>
<keyword evidence="3" id="KW-1185">Reference proteome</keyword>
<reference evidence="2 3" key="2">
    <citation type="submission" date="2018-06" db="EMBL/GenBank/DDBJ databases">
        <title>Marinobactersediminissp. nov, a moderately halophilic bacterium isolated from marine solar saltern.</title>
        <authorList>
            <person name="Zhang Y."/>
        </authorList>
    </citation>
    <scope>NUCLEOTIDE SEQUENCE [LARGE SCALE GENOMIC DNA]</scope>
    <source>
        <strain evidence="2 3">F01</strain>
    </source>
</reference>
<comment type="caution">
    <text evidence="2">The sequence shown here is derived from an EMBL/GenBank/DDBJ whole genome shotgun (WGS) entry which is preliminary data.</text>
</comment>
<sequence>MEKLLGFANGALLASTIGLLATILLAYPYASVLPMAGQIVAHIGTLIFATGIKISYVTRLVSLKQLGRPVH</sequence>
<accession>A0A2V3ZQY1</accession>
<keyword evidence="1" id="KW-0812">Transmembrane</keyword>
<evidence type="ECO:0000313" key="2">
    <source>
        <dbReference type="EMBL" id="PXX93749.1"/>
    </source>
</evidence>
<evidence type="ECO:0000313" key="3">
    <source>
        <dbReference type="Proteomes" id="UP000253987"/>
    </source>
</evidence>
<organism evidence="2 3">
    <name type="scientific">Marinobacter vulgaris</name>
    <dbReference type="NCBI Taxonomy" id="1928331"/>
    <lineage>
        <taxon>Bacteria</taxon>
        <taxon>Pseudomonadati</taxon>
        <taxon>Pseudomonadota</taxon>
        <taxon>Gammaproteobacteria</taxon>
        <taxon>Pseudomonadales</taxon>
        <taxon>Marinobacteraceae</taxon>
        <taxon>Marinobacter</taxon>
    </lineage>
</organism>
<dbReference type="AlphaFoldDB" id="A0A2V3ZQY1"/>
<keyword evidence="1" id="KW-1133">Transmembrane helix</keyword>
<protein>
    <submittedName>
        <fullName evidence="2">Uncharacterized protein</fullName>
    </submittedName>
</protein>